<keyword evidence="3 6" id="KW-1133">Transmembrane helix</keyword>
<evidence type="ECO:0000256" key="3">
    <source>
        <dbReference type="ARBA" id="ARBA00022989"/>
    </source>
</evidence>
<evidence type="ECO:0000256" key="5">
    <source>
        <dbReference type="SAM" id="MobiDB-lite"/>
    </source>
</evidence>
<dbReference type="InterPro" id="IPR045119">
    <property type="entry name" value="SUN1-5"/>
</dbReference>
<evidence type="ECO:0000256" key="6">
    <source>
        <dbReference type="SAM" id="Phobius"/>
    </source>
</evidence>
<sequence length="397" mass="45173">MLATGRDTTWKPMRSNEPGPVNVTSNLPPHSNRSCLETIDSKRFRHVSLWLSRWLWFLTPTNIVGLGIILFVAAVFKHALPQDMLPKTGLVRYETALDTAHLMEMRLERFERQQIMQQQAYLGKLQRMEQTMRSSIEQVRSEVRYSISELRSVMDKYKTEKEEHAHADSRKLASQISAHLRTLEGQLNNRLAEVEAQITVASEGIRAATNTCSATSSSRAVEYSVEKKRGAVNLASRSHGAFVVPHLTSKAVSSDSALYNFFGTLFGLETYNFAITERTHIMPSEAFCFEGSEGKITIRLWSNASVDAVVYEHDYWHDIVPISAPERYDVLACMDRECENVTLLAECRYPVNEKDGPSQVCEVQNRSSPTDQVQVIFRTNHGQKYTCVYQLKVLNWD</sequence>
<dbReference type="AlphaFoldDB" id="A0A7I4YBX6"/>
<keyword evidence="8" id="KW-1185">Reference proteome</keyword>
<dbReference type="PANTHER" id="PTHR12911">
    <property type="entry name" value="SAD1/UNC-84-LIKE PROTEIN-RELATED"/>
    <property type="match status" value="1"/>
</dbReference>
<dbReference type="Proteomes" id="UP000025227">
    <property type="component" value="Unplaced"/>
</dbReference>
<accession>A0A7I4YBX6</accession>
<evidence type="ECO:0000256" key="2">
    <source>
        <dbReference type="ARBA" id="ARBA00022692"/>
    </source>
</evidence>
<dbReference type="OrthoDB" id="5856013at2759"/>
<dbReference type="Pfam" id="PF07738">
    <property type="entry name" value="Sad1_UNC"/>
    <property type="match status" value="1"/>
</dbReference>
<dbReference type="InterPro" id="IPR012919">
    <property type="entry name" value="SUN_dom"/>
</dbReference>
<dbReference type="WBParaSite" id="HCON_00072870-00001">
    <property type="protein sequence ID" value="HCON_00072870-00001"/>
    <property type="gene ID" value="HCON_00072870"/>
</dbReference>
<evidence type="ECO:0000313" key="9">
    <source>
        <dbReference type="WBParaSite" id="HCON_00072870-00001"/>
    </source>
</evidence>
<evidence type="ECO:0000313" key="8">
    <source>
        <dbReference type="Proteomes" id="UP000025227"/>
    </source>
</evidence>
<name>A0A7I4YBX6_HAECO</name>
<evidence type="ECO:0000256" key="1">
    <source>
        <dbReference type="ARBA" id="ARBA00004370"/>
    </source>
</evidence>
<dbReference type="Gene3D" id="2.60.120.260">
    <property type="entry name" value="Galactose-binding domain-like"/>
    <property type="match status" value="1"/>
</dbReference>
<protein>
    <submittedName>
        <fullName evidence="9">SUN domain-containing protein</fullName>
    </submittedName>
</protein>
<dbReference type="PROSITE" id="PS51469">
    <property type="entry name" value="SUN"/>
    <property type="match status" value="1"/>
</dbReference>
<organism evidence="8 9">
    <name type="scientific">Haemonchus contortus</name>
    <name type="common">Barber pole worm</name>
    <dbReference type="NCBI Taxonomy" id="6289"/>
    <lineage>
        <taxon>Eukaryota</taxon>
        <taxon>Metazoa</taxon>
        <taxon>Ecdysozoa</taxon>
        <taxon>Nematoda</taxon>
        <taxon>Chromadorea</taxon>
        <taxon>Rhabditida</taxon>
        <taxon>Rhabditina</taxon>
        <taxon>Rhabditomorpha</taxon>
        <taxon>Strongyloidea</taxon>
        <taxon>Trichostrongylidae</taxon>
        <taxon>Haemonchus</taxon>
    </lineage>
</organism>
<comment type="subcellular location">
    <subcellularLocation>
        <location evidence="1">Membrane</location>
    </subcellularLocation>
</comment>
<reference evidence="9" key="1">
    <citation type="submission" date="2020-12" db="UniProtKB">
        <authorList>
            <consortium name="WormBaseParasite"/>
        </authorList>
    </citation>
    <scope>IDENTIFICATION</scope>
    <source>
        <strain evidence="9">MHco3</strain>
    </source>
</reference>
<dbReference type="GO" id="GO:0034993">
    <property type="term" value="C:meiotic nuclear membrane microtubule tethering complex"/>
    <property type="evidence" value="ECO:0007669"/>
    <property type="project" value="TreeGrafter"/>
</dbReference>
<evidence type="ECO:0000256" key="4">
    <source>
        <dbReference type="ARBA" id="ARBA00023136"/>
    </source>
</evidence>
<feature type="region of interest" description="Disordered" evidence="5">
    <location>
        <begin position="1"/>
        <end position="29"/>
    </location>
</feature>
<dbReference type="GO" id="GO:0043495">
    <property type="term" value="F:protein-membrane adaptor activity"/>
    <property type="evidence" value="ECO:0007669"/>
    <property type="project" value="TreeGrafter"/>
</dbReference>
<feature type="domain" description="SUN" evidence="7">
    <location>
        <begin position="240"/>
        <end position="397"/>
    </location>
</feature>
<dbReference type="PANTHER" id="PTHR12911:SF2">
    <property type="entry name" value="SUN DOMAIN-CONTAINING PROTEIN 1"/>
    <property type="match status" value="1"/>
</dbReference>
<evidence type="ECO:0000259" key="7">
    <source>
        <dbReference type="PROSITE" id="PS51469"/>
    </source>
</evidence>
<keyword evidence="4 6" id="KW-0472">Membrane</keyword>
<feature type="transmembrane region" description="Helical" evidence="6">
    <location>
        <begin position="54"/>
        <end position="76"/>
    </location>
</feature>
<dbReference type="OMA" id="TERTHIM"/>
<keyword evidence="2 6" id="KW-0812">Transmembrane</keyword>
<proteinExistence type="predicted"/>